<sequence length="4203" mass="463306">MSSPEDAQSSHSPFPDVTGLRTSGPGFSRSNQNNEFITSRLDTDIPTRGIAIHERHLGLERGDLILAAWAGVLYHYVSHETQSLSIASITRPSSSPPSTTYQNLVQLEFSDEQFKSLDARSFLGFVSERRKRALPTVPSGFGSAGIYWPTREGKGKSMDEIDEIKQNQFRSCSLILAAFESESGSLSLVIKASPSVHTESSALLQLEQANALLASLIQDLERPSLLPALSMQRFDISLKACDNPDFQHLPPASFLEESDTERLECEFEHYARTRPDEVALDFRYDLQDVQRCVWTYREMNERAEAVKHILWSKGVGSAAKVEGDQIVALYLEKSPETYLSFLSVIKAGAAWCPIDTDWPAARRKALLAKSGAKIVLTANDAIAKNLAEDIEDLEMEIVRLDRIADLVEALRGGGPSSANPAELKRRSPDQLAYMIWTSGTTGLPKGVGIQHSAILQAMRALREAIPYKEQDTGSKEIRYLQYSAYNFDLSIMDCFYVWGLGGTLCSCSRALLLQDLVEIANVFEPTHTLLTPAVMAMTDRHSIPSLKVVINGGEKLSQVVADEWSKECCLLNLYGPAEATLIAMNRRVPMGDRVKAPNIGVALPTVSCYALDKYDSIVVKGAVGELVLGGPQLARGYVGDPVKTADKFFQHPQLGRVYRTGDLVRQLSNQEFEYLGRIDDQVKINGIRIELLEINAAIKNSHEKIKDSETMAFPRPGSETELQIINLSVLPYEGGEEGVTPASGLIRTDPDAVTVARSLQQAAKSSLPSYMMPSMFLILCRFPRTSSAKIDRVALKNAMNEFDSLEWENKLAGSDSDDDESGTESDPKVSAAQECMRQWLAKLCDVAPERIGKNTGFPSIGLDSIRAITFAQRVSKEGFRISVVDVIEHPTLSSLSKRFAASSGGEGERRAEEAARYLEDFDRRYRTSACASLGGVKAEREGSEISDILPCAPLQQGMLAESQRDPLAYRVHRLYRLNPKVDWKRLRETLKDVVRNLDCLRTSFVDAENLELDREAEMSFNRPHFLQVVWKNKPIGFHTLELGLQDELETSILEYVKNLNIDPFGSQPPVAALSVSQGAEKWLVLVAHHAVYDGRSLAIVEEMIEKTYSSRGELPEICQFKEALPLILPINAEEEMGRRRIWETALEAFPRGELPSFPNLSGTSRTASEEESRNLHRSCHRLASVAWSEVEKTARRMGISTRPLVQVAWAKVISAYLETDHVLIGDSVSGRNAAAFLENVVGPVLSTLPIPILIKQGRSLREIAKSVDAFQRKVFSAQHVDLGAIRRDLGCEPGQALFHSVFVMEPKEVSPEELEVQGEGRLGLVRVKDLGVATEHAIGVEVQPGDGDAIQIGLSWQESLISDQVGKTMLEQFDAYLKACVTEVDSVIPKSLSYGTCRDELLSISKEDVHPSIEHALGINVASFVDQKALANRIAVEVYPEIPEEGESGHRAKPRQMTYKDLAQSSSKVANLLESLPEKAVVAVCLPRSLESYTFLAGILKSGRTYLPLDATLPAERKRVLLQDSGAACIVSTLELGEDLKDDKVEFLDVESEDFQARLARSSSTHVPRANSDDVAFIIYTSGSTGVPKGCLVTYGNLSVSIEAFRLAFEAEAPGSFEDSPRFLARSSEAFDVHLLEIFLSFKVGATIVTAPRPTIHEDLGRSMARLRVTHACVVPSLFFSQGKRVGPADLPEIRVLVIGGEALTPDLIQLWGSSPKQNAPVALNAYGPSEATIGNSVARIHKDSISSNVGKPFSGTRYMVLKEVDSKLVPTLRGEPGELCIGGLQVSKGYLNRPELDSFTFWEGMWIYRTGDMARLNAFDEAEYLGRMDQSQVKVRGARLELGEVDSAVKKVKSEEDGSDVQVVTIHSDHPQVKGPARLISFICDGALKRAGSKQEDGLLIVDDEVVKQLARLRKAVRSKLPHYMTPSVLLAVRNIPISPLSGKVDVKTLKAFYQGLDVSQLDALESRDSREMTTDESEVAKVTSEVLRLEGEAIIKIHADTDLISLGLDSLSVVSLANRLKKRGFNVNASTLLKDPTVEAIALRGKIDQALPEVDPGFQDLVRDLTEKARLIDPRVVKAMPCLPLQVALLAQSMSSHPDDQGSPKYVTTIVFDMLRETNADLIQKAWIDSLAPHEIYRTIFLEVDKAYCQAILPEFGAKFETINKSCDREETISDYHSKTSRQVAESLGSVPPIRLALWKGEDKVSVTLTCSHAIYDGVSISGLLQEVEARLRGAKIKVVPTPFSDVVRAIHSLPERETREYWIERLQGSAQTPSPNLTGFRGREPTPGSVAAGEMTLTSKHLRSTLERAARGSGVTLHTLTLSAFTRLLACYAGEDDITLGLVLSGRTLGLEGIDRVQGPCVTTVPFRTINARNSASDDVYLKETQKGLTELLPHQHVSLPQLMKWLELEKPPFEVLFSYLGEMGSGQGHLGEVRERTSLMEKEYPLALEVSLDGQDELKLHLAFAKDRIPNEHAEMLLKQLDHLIGLLSGADPDDGLRRLPEELLSAVNSKPYVPSSASETFIARFKSQVAKIPDSVAVVFTESLDQEVDVMTYKELDQLSDNIARNIVSVPDEIVGVHLARNSINLYPAILAVWKAGKTYLPLDPTLPKDRLNYMISTVGKAPVITTEDLSQSMRDASSKVFLLDEVIKPTPVGRQELPEASLDSNAYLLFTSGSTGKPKGVVIPQRGLSGAIYSWERMLPWSSKSRFLQLASIGFDVSLIEICMPLALGFSFGSAPKEVLIEDLTRSINHLGVTIADLPAALAGTVHPDDVDLEWLMSGGDAIDPRVIKDWTSADRILINAWGPTETTIGSSLGRVLPGMASSVVGKAYPACSLYILEEGSLEPAFKGAVGEIAVGGPQLAQGYFGRDDLTCEKFVSLTESNGDCQRVYRTGDLGRLLADGTLECLGRIESDRQVKVNGQRVELEEISRALVSDARVKDADVQYIQHPSFTSKQLVAFLALDKAKRDALDHPKDPSEAIRRDAAAVELTSDLEQEVSKTLSPYMIPAHWIVLKGELPLTPNNKVDHKALKALFDGLRPSDLQSFGSQREERLSKSPWTVEEESLREILSDFCNVPREQILRTTSIHRLGIDSITAIRLVKRLKSEGFKLSVADLMSVPYVGSLASKHAKSDFADKERRTIERARGLQERILSKPEVQGWTLFEDDNLVSVLPCTPLQSGMISQTLASQGKLYYHHHAFKTTGMVDLGSVRAAWSKLVSHLDILRTTFHSLDDQDHPWVQAVHSRVEPVIVEHARDLQGLDDPLDLDQIEGALLTLTDEACFKRPPHSLHVWGGQGSGPLLVVLSIHHALYDGYSLPLLLRDFSSILATQETKRRPEFHRLVPHLLPDDEDTRYWTERLGRLATKSLAGGEKRSSKEVSSTKASESDRRLSISLKRAQEACRKMGVSLQVAASVAYAKLLAIETGSRDVCFGQIFGLRDSLDDAMESVGPALNTVPTRLRFESDDVSASDQLLKAQRENDSGRPHRKAALRSIQRCLLVERGIESRLFDSLFDFQKADGLLGDNKHADEEEVAPLRPVEIKGNEGAPQYSLNVEFVEGAEHLALVATADPDVLSQDRLDRLLARLEAIFDHLISNPDERIVSLPSGESGVFPDPTDPAIQGEEVDAVKALGAESGDRDPESERLNEDEVKLAEIISEASNVALSELRPTSRLSSLGLDSISAIRIAASARRSGIAVGVADIVAGETIRGIMSRVESKRRPKELGPRRARSDDQEQAKTVVAEQLSLGKKDIERVLPTLAGQEFWLANWLNSGRRTGIFSFAFLARERIDRERLKTSWARLVARHEILRTAFTLYRGEPVQVVLEERSLDLPWNEVEVVGGGEDLVASTKATVEGIQAESWDCSRPPLRLTLISSQDGESQVILVTLHHALYDDVSIRTMFKELEDMYLGREEVLEAEIPTERRWSSFVEKIKREKEEKDASERSQRFWQGCLSGGQVAILGSSRTSEGEEEEFLFAQDVLKGLGELEEKAKQKGTKLTSLLIAAWSAVLSSMTGLESPLFGLYQLARSSDFDGIEELVGPCLNVLPFRVEPPPSSGKPEADLCERSKSVTDDLRRRAEFEQDHLGSVLAPQEVRFNTYLNLLVPTQDPASKDQGRLRAWQTLPIGPPKPSSTTSTDGNLEKLPRRHPVRPDLNVDLSIDRTKDSISIAVKARNSKLLEPFGGAPALVRDLVRVVLGAV</sequence>
<keyword evidence="2" id="KW-1185">Reference proteome</keyword>
<name>A0ACD0NRK7_9BASI</name>
<accession>A0ACD0NRK7</accession>
<reference evidence="1 2" key="1">
    <citation type="journal article" date="2018" name="Mol. Biol. Evol.">
        <title>Broad Genomic Sampling Reveals a Smut Pathogenic Ancestry of the Fungal Clade Ustilaginomycotina.</title>
        <authorList>
            <person name="Kijpornyongpan T."/>
            <person name="Mondo S.J."/>
            <person name="Barry K."/>
            <person name="Sandor L."/>
            <person name="Lee J."/>
            <person name="Lipzen A."/>
            <person name="Pangilinan J."/>
            <person name="LaButti K."/>
            <person name="Hainaut M."/>
            <person name="Henrissat B."/>
            <person name="Grigoriev I.V."/>
            <person name="Spatafora J.W."/>
            <person name="Aime M.C."/>
        </authorList>
    </citation>
    <scope>NUCLEOTIDE SEQUENCE [LARGE SCALE GENOMIC DNA]</scope>
    <source>
        <strain evidence="1 2">SA 807</strain>
    </source>
</reference>
<gene>
    <name evidence="1" type="ORF">IE53DRAFT_389353</name>
</gene>
<evidence type="ECO:0000313" key="2">
    <source>
        <dbReference type="Proteomes" id="UP000245626"/>
    </source>
</evidence>
<proteinExistence type="predicted"/>
<dbReference type="EMBL" id="KZ820201">
    <property type="protein sequence ID" value="PWN48451.1"/>
    <property type="molecule type" value="Genomic_DNA"/>
</dbReference>
<dbReference type="Proteomes" id="UP000245626">
    <property type="component" value="Unassembled WGS sequence"/>
</dbReference>
<evidence type="ECO:0000313" key="1">
    <source>
        <dbReference type="EMBL" id="PWN48451.1"/>
    </source>
</evidence>
<organism evidence="1 2">
    <name type="scientific">Violaceomyces palustris</name>
    <dbReference type="NCBI Taxonomy" id="1673888"/>
    <lineage>
        <taxon>Eukaryota</taxon>
        <taxon>Fungi</taxon>
        <taxon>Dikarya</taxon>
        <taxon>Basidiomycota</taxon>
        <taxon>Ustilaginomycotina</taxon>
        <taxon>Ustilaginomycetes</taxon>
        <taxon>Violaceomycetales</taxon>
        <taxon>Violaceomycetaceae</taxon>
        <taxon>Violaceomyces</taxon>
    </lineage>
</organism>
<protein>
    <submittedName>
        <fullName evidence="1">Acetyl-CoA synthetase-like protein</fullName>
    </submittedName>
</protein>